<comment type="pathway">
    <text evidence="7">Carbohydrate biosynthesis; 3-deoxy-D-manno-octulosonate biosynthesis; 3-deoxy-D-manno-octulosonate from D-ribulose 5-phosphate: step 1/3.</text>
</comment>
<accession>A0A0S2T980</accession>
<comment type="similarity">
    <text evidence="2 8">Belongs to the SIS family. GutQ/KpsF subfamily.</text>
</comment>
<evidence type="ECO:0000256" key="2">
    <source>
        <dbReference type="ARBA" id="ARBA00008165"/>
    </source>
</evidence>
<dbReference type="STRING" id="1748243.Tel_00300"/>
<dbReference type="InterPro" id="IPR046348">
    <property type="entry name" value="SIS_dom_sf"/>
</dbReference>
<dbReference type="FunFam" id="3.10.580.10:FF:000007">
    <property type="entry name" value="Arabinose 5-phosphate isomerase"/>
    <property type="match status" value="1"/>
</dbReference>
<dbReference type="AlphaFoldDB" id="A0A0S2T980"/>
<name>A0A0S2T980_9GAMM</name>
<dbReference type="PROSITE" id="PS51464">
    <property type="entry name" value="SIS"/>
    <property type="match status" value="1"/>
</dbReference>
<dbReference type="Proteomes" id="UP000055136">
    <property type="component" value="Chromosome"/>
</dbReference>
<dbReference type="GO" id="GO:0046872">
    <property type="term" value="F:metal ion binding"/>
    <property type="evidence" value="ECO:0007669"/>
    <property type="project" value="UniProtKB-KW"/>
</dbReference>
<comment type="subunit">
    <text evidence="3">Homotetramer.</text>
</comment>
<feature type="domain" description="SIS" evidence="13">
    <location>
        <begin position="47"/>
        <end position="190"/>
    </location>
</feature>
<dbReference type="SMART" id="SM00116">
    <property type="entry name" value="CBS"/>
    <property type="match status" value="2"/>
</dbReference>
<proteinExistence type="inferred from homology"/>
<dbReference type="Gene3D" id="3.10.580.10">
    <property type="entry name" value="CBS-domain"/>
    <property type="match status" value="1"/>
</dbReference>
<dbReference type="Gene3D" id="3.40.50.10490">
    <property type="entry name" value="Glucose-6-phosphate isomerase like protein, domain 1"/>
    <property type="match status" value="1"/>
</dbReference>
<evidence type="ECO:0000256" key="6">
    <source>
        <dbReference type="ARBA" id="ARBA00023235"/>
    </source>
</evidence>
<comment type="pathway">
    <text evidence="1">Bacterial outer membrane biogenesis; lipopolysaccharide biosynthesis.</text>
</comment>
<dbReference type="PANTHER" id="PTHR42745:SF1">
    <property type="entry name" value="ARABINOSE 5-PHOSPHATE ISOMERASE KDSD"/>
    <property type="match status" value="1"/>
</dbReference>
<sequence length="335" mass="35322">MKSDQQPVKLAPDEGAKLKQLGTAVVETEAAAVAALTARIDDNFIHACELMLACEGRIVVIGMGKSGHIGSKIAATLASTGSPAFFVHPGEASHGDLGMITPKDVVMAFSNSGETDEILTILPLITRLGVPLIALTGNANSSLGKAADVHIDVSVEQEACPLGLAPTCSTTVALVMGDALAVALLEQRGFTAEDFARSHPGGRLGRRLLLLIRDIMHSGDALPQVDDDVLLVDALMEMSRKGLGMTAVIDKQGRLAGIFTDGDLRRAVDQGVDIYHARVGELMTRNGRSVGPDELAAEALRLMETHKINALLVVDERQHLVGALNMHDLLRAGVV</sequence>
<dbReference type="GO" id="GO:1901135">
    <property type="term" value="P:carbohydrate derivative metabolic process"/>
    <property type="evidence" value="ECO:0007669"/>
    <property type="project" value="InterPro"/>
</dbReference>
<evidence type="ECO:0000256" key="7">
    <source>
        <dbReference type="ARBA" id="ARBA00060658"/>
    </source>
</evidence>
<dbReference type="InterPro" id="IPR046342">
    <property type="entry name" value="CBS_dom_sf"/>
</dbReference>
<evidence type="ECO:0000259" key="12">
    <source>
        <dbReference type="PROSITE" id="PS51371"/>
    </source>
</evidence>
<dbReference type="KEGG" id="tee:Tel_00300"/>
<feature type="binding site" evidence="9">
    <location>
        <position position="88"/>
    </location>
    <ligand>
        <name>Zn(2+)</name>
        <dbReference type="ChEBI" id="CHEBI:29105"/>
    </ligand>
</feature>
<keyword evidence="5 11" id="KW-0129">CBS domain</keyword>
<evidence type="ECO:0000256" key="3">
    <source>
        <dbReference type="ARBA" id="ARBA00011881"/>
    </source>
</evidence>
<evidence type="ECO:0000256" key="4">
    <source>
        <dbReference type="ARBA" id="ARBA00022737"/>
    </source>
</evidence>
<comment type="catalytic activity">
    <reaction evidence="8">
        <text>D-arabinose 5-phosphate = D-ribulose 5-phosphate</text>
        <dbReference type="Rhea" id="RHEA:23104"/>
        <dbReference type="ChEBI" id="CHEBI:57693"/>
        <dbReference type="ChEBI" id="CHEBI:58121"/>
        <dbReference type="EC" id="5.3.1.13"/>
    </reaction>
</comment>
<keyword evidence="9" id="KW-0479">Metal-binding</keyword>
<keyword evidence="15" id="KW-1185">Reference proteome</keyword>
<reference evidence="14" key="1">
    <citation type="submission" date="2015-10" db="EMBL/GenBank/DDBJ databases">
        <title>Description of Candidatus Tenderia electrophaga gen. nov, sp. nov., an Uncultivated Electroautotroph from a Biocathode Enrichment.</title>
        <authorList>
            <person name="Eddie B.J."/>
            <person name="Malanoski A.P."/>
            <person name="Wang Z."/>
            <person name="Hall R.J."/>
            <person name="Oh S.D."/>
            <person name="Heiner C."/>
            <person name="Lin B."/>
            <person name="Strycharz-Glaven S.M."/>
        </authorList>
    </citation>
    <scope>NUCLEOTIDE SEQUENCE [LARGE SCALE GENOMIC DNA]</scope>
    <source>
        <strain evidence="14">NRL1</strain>
    </source>
</reference>
<feature type="site" description="Catalytically relevant" evidence="10">
    <location>
        <position position="65"/>
    </location>
</feature>
<dbReference type="InterPro" id="IPR000644">
    <property type="entry name" value="CBS_dom"/>
</dbReference>
<dbReference type="CDD" id="cd05014">
    <property type="entry name" value="SIS_Kpsf"/>
    <property type="match status" value="1"/>
</dbReference>
<evidence type="ECO:0000256" key="11">
    <source>
        <dbReference type="PROSITE-ProRule" id="PRU00703"/>
    </source>
</evidence>
<dbReference type="PROSITE" id="PS51371">
    <property type="entry name" value="CBS"/>
    <property type="match status" value="2"/>
</dbReference>
<feature type="site" description="Catalytically relevant" evidence="10">
    <location>
        <position position="117"/>
    </location>
</feature>
<feature type="site" description="Catalytically relevant" evidence="10">
    <location>
        <position position="158"/>
    </location>
</feature>
<dbReference type="CDD" id="cd04604">
    <property type="entry name" value="CBS_pair_SIS_assoc"/>
    <property type="match status" value="1"/>
</dbReference>
<evidence type="ECO:0000256" key="5">
    <source>
        <dbReference type="ARBA" id="ARBA00023122"/>
    </source>
</evidence>
<dbReference type="PIRSF" id="PIRSF004692">
    <property type="entry name" value="KdsD_KpsF"/>
    <property type="match status" value="1"/>
</dbReference>
<protein>
    <recommendedName>
        <fullName evidence="8">Arabinose 5-phosphate isomerase</fullName>
        <shortName evidence="8">API</shortName>
        <ecNumber evidence="8">5.3.1.13</ecNumber>
    </recommendedName>
</protein>
<dbReference type="FunFam" id="3.40.50.10490:FF:000011">
    <property type="entry name" value="Arabinose 5-phosphate isomerase"/>
    <property type="match status" value="1"/>
</dbReference>
<dbReference type="InterPro" id="IPR001347">
    <property type="entry name" value="SIS_dom"/>
</dbReference>
<gene>
    <name evidence="14" type="ORF">Tel_00300</name>
</gene>
<dbReference type="InterPro" id="IPR035474">
    <property type="entry name" value="SIS_Kpsf"/>
</dbReference>
<dbReference type="Pfam" id="PF01380">
    <property type="entry name" value="SIS"/>
    <property type="match status" value="1"/>
</dbReference>
<feature type="domain" description="CBS" evidence="12">
    <location>
        <begin position="216"/>
        <end position="274"/>
    </location>
</feature>
<dbReference type="GO" id="GO:0019146">
    <property type="term" value="F:arabinose-5-phosphate isomerase activity"/>
    <property type="evidence" value="ECO:0007669"/>
    <property type="project" value="UniProtKB-EC"/>
</dbReference>
<evidence type="ECO:0000256" key="8">
    <source>
        <dbReference type="PIRNR" id="PIRNR004692"/>
    </source>
</evidence>
<dbReference type="EMBL" id="CP013099">
    <property type="protein sequence ID" value="ALP51703.1"/>
    <property type="molecule type" value="Genomic_DNA"/>
</dbReference>
<keyword evidence="6 8" id="KW-0413">Isomerase</keyword>
<evidence type="ECO:0000313" key="15">
    <source>
        <dbReference type="Proteomes" id="UP000055136"/>
    </source>
</evidence>
<evidence type="ECO:0000256" key="1">
    <source>
        <dbReference type="ARBA" id="ARBA00004756"/>
    </source>
</evidence>
<dbReference type="SUPFAM" id="SSF53697">
    <property type="entry name" value="SIS domain"/>
    <property type="match status" value="1"/>
</dbReference>
<evidence type="ECO:0000256" key="10">
    <source>
        <dbReference type="PIRSR" id="PIRSR004692-3"/>
    </source>
</evidence>
<dbReference type="InterPro" id="IPR004800">
    <property type="entry name" value="KdsD/KpsF-type"/>
</dbReference>
<evidence type="ECO:0000259" key="13">
    <source>
        <dbReference type="PROSITE" id="PS51464"/>
    </source>
</evidence>
<evidence type="ECO:0000256" key="9">
    <source>
        <dbReference type="PIRSR" id="PIRSR004692-2"/>
    </source>
</evidence>
<dbReference type="PANTHER" id="PTHR42745">
    <property type="match status" value="1"/>
</dbReference>
<feature type="site" description="Catalytically relevant" evidence="10">
    <location>
        <position position="199"/>
    </location>
</feature>
<evidence type="ECO:0000313" key="14">
    <source>
        <dbReference type="EMBL" id="ALP51703.1"/>
    </source>
</evidence>
<dbReference type="GO" id="GO:0005975">
    <property type="term" value="P:carbohydrate metabolic process"/>
    <property type="evidence" value="ECO:0007669"/>
    <property type="project" value="InterPro"/>
</dbReference>
<keyword evidence="4" id="KW-0677">Repeat</keyword>
<dbReference type="EC" id="5.3.1.13" evidence="8"/>
<dbReference type="Pfam" id="PF00571">
    <property type="entry name" value="CBS"/>
    <property type="match status" value="2"/>
</dbReference>
<dbReference type="GO" id="GO:0097367">
    <property type="term" value="F:carbohydrate derivative binding"/>
    <property type="evidence" value="ECO:0007669"/>
    <property type="project" value="InterPro"/>
</dbReference>
<dbReference type="InterPro" id="IPR050986">
    <property type="entry name" value="GutQ/KpsF_isomerases"/>
</dbReference>
<feature type="domain" description="CBS" evidence="12">
    <location>
        <begin position="283"/>
        <end position="335"/>
    </location>
</feature>
<dbReference type="NCBIfam" id="TIGR00393">
    <property type="entry name" value="kpsF"/>
    <property type="match status" value="1"/>
</dbReference>
<organism evidence="14 15">
    <name type="scientific">Candidatus Tenderia electrophaga</name>
    <dbReference type="NCBI Taxonomy" id="1748243"/>
    <lineage>
        <taxon>Bacteria</taxon>
        <taxon>Pseudomonadati</taxon>
        <taxon>Pseudomonadota</taxon>
        <taxon>Gammaproteobacteria</taxon>
        <taxon>Candidatus Tenderiales</taxon>
        <taxon>Candidatus Tenderiaceae</taxon>
        <taxon>Candidatus Tenderia</taxon>
    </lineage>
</organism>
<keyword evidence="9" id="KW-0862">Zinc</keyword>